<gene>
    <name evidence="8" type="ORF">IQ266_21405</name>
</gene>
<dbReference type="Gene3D" id="3.40.50.10870">
    <property type="entry name" value="Glycosyl hydrolase family 3"/>
    <property type="match status" value="1"/>
</dbReference>
<organism evidence="8 9">
    <name type="scientific">Romeriopsis navalis LEGE 11480</name>
    <dbReference type="NCBI Taxonomy" id="2777977"/>
    <lineage>
        <taxon>Bacteria</taxon>
        <taxon>Bacillati</taxon>
        <taxon>Cyanobacteriota</taxon>
        <taxon>Cyanophyceae</taxon>
        <taxon>Leptolyngbyales</taxon>
        <taxon>Leptolyngbyaceae</taxon>
        <taxon>Romeriopsis</taxon>
        <taxon>Romeriopsis navalis</taxon>
    </lineage>
</organism>
<reference evidence="8" key="1">
    <citation type="submission" date="2020-10" db="EMBL/GenBank/DDBJ databases">
        <authorList>
            <person name="Castelo-Branco R."/>
            <person name="Eusebio N."/>
            <person name="Adriana R."/>
            <person name="Vieira A."/>
            <person name="Brugerolle De Fraissinette N."/>
            <person name="Rezende De Castro R."/>
            <person name="Schneider M.P."/>
            <person name="Vasconcelos V."/>
            <person name="Leao P.N."/>
        </authorList>
    </citation>
    <scope>NUCLEOTIDE SEQUENCE</scope>
    <source>
        <strain evidence="8">LEGE 11480</strain>
    </source>
</reference>
<dbReference type="GO" id="GO:0009254">
    <property type="term" value="P:peptidoglycan turnover"/>
    <property type="evidence" value="ECO:0007669"/>
    <property type="project" value="TreeGrafter"/>
</dbReference>
<sequence length="547" mass="59053">MDLACLQNVSLKKLAAQTIVVRTTGFLFDDQLQYPQWEVDAARLKHLIQDVGIGGVILLGASTAEVALKIEQMQGWAEVPLLICADIEEGIGQRFPGATWFPPPMALAGVAKHDLNQAIALAEQMGAVIAQEALAIGMNWLLTPTVDVNNNPDNPVINVRAFGETPDVVSAITAAYIRGAQQFPVLTTAKHFPGHGDTAIDSHLALPTIDHDLDRLNAVELAPFRAAIAMGVDAVMSAHLHVPALDAEYPTTFSRKVMTDLLRGEMGFDGVIVTDALVMGAIADRYGNVESVVQSIIAGVDVILMPVDAVGAIEAIVQAVESGRVTREQLEQAVARIWTAKQKVVNSPGLPGGQFTTGRPHQPITADRLIQQLAQPAAAQTVEAIVRESIATHNFQQIQPVTNGRNLILTDTLLDSRLVGRLAPAVTLPPHHGFRQLELVDRNTPEWRAGKLVPTVLQLLIRGNPLRGIQETVAQAKAILMQLIETQQLAGLVLYGSPYVFEMLTPLLPDRIPAMFSYGQIEAAQTIVLQQIFSPVEASVNNKEGMF</sequence>
<dbReference type="EMBL" id="JADEXQ010000098">
    <property type="protein sequence ID" value="MBE9032299.1"/>
    <property type="molecule type" value="Genomic_DNA"/>
</dbReference>
<dbReference type="EC" id="3.2.1.52" evidence="3"/>
<comment type="similarity">
    <text evidence="2">Belongs to the glycosyl hydrolase 3 family.</text>
</comment>
<dbReference type="InterPro" id="IPR017853">
    <property type="entry name" value="GH"/>
</dbReference>
<dbReference type="PANTHER" id="PTHR30480">
    <property type="entry name" value="BETA-HEXOSAMINIDASE-RELATED"/>
    <property type="match status" value="1"/>
</dbReference>
<dbReference type="Pfam" id="PF18034">
    <property type="entry name" value="Bac_GH3_C"/>
    <property type="match status" value="1"/>
</dbReference>
<evidence type="ECO:0000259" key="7">
    <source>
        <dbReference type="Pfam" id="PF18034"/>
    </source>
</evidence>
<dbReference type="AlphaFoldDB" id="A0A928Z508"/>
<dbReference type="Proteomes" id="UP000625316">
    <property type="component" value="Unassembled WGS sequence"/>
</dbReference>
<evidence type="ECO:0000256" key="4">
    <source>
        <dbReference type="ARBA" id="ARBA00022801"/>
    </source>
</evidence>
<dbReference type="InterPro" id="IPR036962">
    <property type="entry name" value="Glyco_hydro_3_N_sf"/>
</dbReference>
<evidence type="ECO:0000256" key="1">
    <source>
        <dbReference type="ARBA" id="ARBA00001231"/>
    </source>
</evidence>
<evidence type="ECO:0000259" key="6">
    <source>
        <dbReference type="Pfam" id="PF00933"/>
    </source>
</evidence>
<keyword evidence="4" id="KW-0378">Hydrolase</keyword>
<evidence type="ECO:0000256" key="5">
    <source>
        <dbReference type="ARBA" id="ARBA00023295"/>
    </source>
</evidence>
<keyword evidence="5" id="KW-0326">Glycosidase</keyword>
<dbReference type="Pfam" id="PF00933">
    <property type="entry name" value="Glyco_hydro_3"/>
    <property type="match status" value="1"/>
</dbReference>
<dbReference type="GO" id="GO:0004563">
    <property type="term" value="F:beta-N-acetylhexosaminidase activity"/>
    <property type="evidence" value="ECO:0007669"/>
    <property type="project" value="UniProtKB-EC"/>
</dbReference>
<dbReference type="InterPro" id="IPR050226">
    <property type="entry name" value="NagZ_Beta-hexosaminidase"/>
</dbReference>
<feature type="domain" description="Bacterial Glycosyl hydrolase family 3 C-terminal" evidence="7">
    <location>
        <begin position="398"/>
        <end position="533"/>
    </location>
</feature>
<protein>
    <recommendedName>
        <fullName evidence="3">beta-N-acetylhexosaminidase</fullName>
        <ecNumber evidence="3">3.2.1.52</ecNumber>
    </recommendedName>
</protein>
<evidence type="ECO:0000313" key="9">
    <source>
        <dbReference type="Proteomes" id="UP000625316"/>
    </source>
</evidence>
<comment type="caution">
    <text evidence="8">The sequence shown here is derived from an EMBL/GenBank/DDBJ whole genome shotgun (WGS) entry which is preliminary data.</text>
</comment>
<dbReference type="GO" id="GO:0005975">
    <property type="term" value="P:carbohydrate metabolic process"/>
    <property type="evidence" value="ECO:0007669"/>
    <property type="project" value="InterPro"/>
</dbReference>
<proteinExistence type="inferred from homology"/>
<evidence type="ECO:0000256" key="3">
    <source>
        <dbReference type="ARBA" id="ARBA00012663"/>
    </source>
</evidence>
<dbReference type="InterPro" id="IPR001764">
    <property type="entry name" value="Glyco_hydro_3_N"/>
</dbReference>
<dbReference type="RefSeq" id="WP_264327120.1">
    <property type="nucleotide sequence ID" value="NZ_JADEXQ010000098.1"/>
</dbReference>
<dbReference type="PANTHER" id="PTHR30480:SF13">
    <property type="entry name" value="BETA-HEXOSAMINIDASE"/>
    <property type="match status" value="1"/>
</dbReference>
<evidence type="ECO:0000256" key="2">
    <source>
        <dbReference type="ARBA" id="ARBA00005336"/>
    </source>
</evidence>
<name>A0A928Z508_9CYAN</name>
<keyword evidence="9" id="KW-1185">Reference proteome</keyword>
<dbReference type="SUPFAM" id="SSF51445">
    <property type="entry name" value="(Trans)glycosidases"/>
    <property type="match status" value="1"/>
</dbReference>
<feature type="domain" description="Glycoside hydrolase family 3 N-terminal" evidence="6">
    <location>
        <begin position="32"/>
        <end position="339"/>
    </location>
</feature>
<accession>A0A928Z508</accession>
<comment type="catalytic activity">
    <reaction evidence="1">
        <text>Hydrolysis of terminal non-reducing N-acetyl-D-hexosamine residues in N-acetyl-beta-D-hexosaminides.</text>
        <dbReference type="EC" id="3.2.1.52"/>
    </reaction>
</comment>
<dbReference type="Gene3D" id="3.20.20.300">
    <property type="entry name" value="Glycoside hydrolase, family 3, N-terminal domain"/>
    <property type="match status" value="1"/>
</dbReference>
<dbReference type="InterPro" id="IPR041518">
    <property type="entry name" value="Bac_GH3_C"/>
</dbReference>
<evidence type="ECO:0000313" key="8">
    <source>
        <dbReference type="EMBL" id="MBE9032299.1"/>
    </source>
</evidence>